<keyword evidence="1" id="KW-0472">Membrane</keyword>
<keyword evidence="3" id="KW-1185">Reference proteome</keyword>
<dbReference type="Proteomes" id="UP000823399">
    <property type="component" value="Unassembled WGS sequence"/>
</dbReference>
<dbReference type="GeneID" id="64690689"/>
<protein>
    <submittedName>
        <fullName evidence="2">Uncharacterized protein</fullName>
    </submittedName>
</protein>
<keyword evidence="1" id="KW-1133">Transmembrane helix</keyword>
<feature type="transmembrane region" description="Helical" evidence="1">
    <location>
        <begin position="6"/>
        <end position="24"/>
    </location>
</feature>
<name>A0A9P7FF03_9AGAM</name>
<organism evidence="2 3">
    <name type="scientific">Suillus discolor</name>
    <dbReference type="NCBI Taxonomy" id="1912936"/>
    <lineage>
        <taxon>Eukaryota</taxon>
        <taxon>Fungi</taxon>
        <taxon>Dikarya</taxon>
        <taxon>Basidiomycota</taxon>
        <taxon>Agaricomycotina</taxon>
        <taxon>Agaricomycetes</taxon>
        <taxon>Agaricomycetidae</taxon>
        <taxon>Boletales</taxon>
        <taxon>Suillineae</taxon>
        <taxon>Suillaceae</taxon>
        <taxon>Suillus</taxon>
    </lineage>
</organism>
<evidence type="ECO:0000256" key="1">
    <source>
        <dbReference type="SAM" id="Phobius"/>
    </source>
</evidence>
<gene>
    <name evidence="2" type="ORF">F5147DRAFT_18090</name>
</gene>
<keyword evidence="1" id="KW-0812">Transmembrane</keyword>
<sequence>MASAIALLYLLLKSLLGFIIFTAYTNKLSRRSPQARHAIIKNLGISTTSNPQFIGFFLPKYLAQTQQSRICFIVCHPRFFQALHA</sequence>
<accession>A0A9P7FF03</accession>
<dbReference type="RefSeq" id="XP_041296284.1">
    <property type="nucleotide sequence ID" value="XM_041428430.1"/>
</dbReference>
<proteinExistence type="predicted"/>
<evidence type="ECO:0000313" key="3">
    <source>
        <dbReference type="Proteomes" id="UP000823399"/>
    </source>
</evidence>
<dbReference type="AlphaFoldDB" id="A0A9P7FF03"/>
<evidence type="ECO:0000313" key="2">
    <source>
        <dbReference type="EMBL" id="KAG2114171.1"/>
    </source>
</evidence>
<comment type="caution">
    <text evidence="2">The sequence shown here is derived from an EMBL/GenBank/DDBJ whole genome shotgun (WGS) entry which is preliminary data.</text>
</comment>
<reference evidence="2" key="1">
    <citation type="journal article" date="2020" name="New Phytol.">
        <title>Comparative genomics reveals dynamic genome evolution in host specialist ectomycorrhizal fungi.</title>
        <authorList>
            <person name="Lofgren L.A."/>
            <person name="Nguyen N.H."/>
            <person name="Vilgalys R."/>
            <person name="Ruytinx J."/>
            <person name="Liao H.L."/>
            <person name="Branco S."/>
            <person name="Kuo A."/>
            <person name="LaButti K."/>
            <person name="Lipzen A."/>
            <person name="Andreopoulos W."/>
            <person name="Pangilinan J."/>
            <person name="Riley R."/>
            <person name="Hundley H."/>
            <person name="Na H."/>
            <person name="Barry K."/>
            <person name="Grigoriev I.V."/>
            <person name="Stajich J.E."/>
            <person name="Kennedy P.G."/>
        </authorList>
    </citation>
    <scope>NUCLEOTIDE SEQUENCE</scope>
    <source>
        <strain evidence="2">FC423</strain>
    </source>
</reference>
<dbReference type="EMBL" id="JABBWM010000010">
    <property type="protein sequence ID" value="KAG2114171.1"/>
    <property type="molecule type" value="Genomic_DNA"/>
</dbReference>